<organism evidence="3 4">
    <name type="scientific">Flavilitoribacter nigricans (strain ATCC 23147 / DSM 23189 / NBRC 102662 / NCIMB 1420 / SS-2)</name>
    <name type="common">Lewinella nigricans</name>
    <dbReference type="NCBI Taxonomy" id="1122177"/>
    <lineage>
        <taxon>Bacteria</taxon>
        <taxon>Pseudomonadati</taxon>
        <taxon>Bacteroidota</taxon>
        <taxon>Saprospiria</taxon>
        <taxon>Saprospirales</taxon>
        <taxon>Lewinellaceae</taxon>
        <taxon>Flavilitoribacter</taxon>
    </lineage>
</organism>
<dbReference type="CDD" id="cd08547">
    <property type="entry name" value="Type_II_cohesin"/>
    <property type="match status" value="1"/>
</dbReference>
<feature type="chain" id="PRO_5012429192" description="Cohesin domain-containing protein" evidence="1">
    <location>
        <begin position="25"/>
        <end position="266"/>
    </location>
</feature>
<feature type="domain" description="Cohesin" evidence="2">
    <location>
        <begin position="38"/>
        <end position="144"/>
    </location>
</feature>
<dbReference type="Pfam" id="PF00963">
    <property type="entry name" value="Cohesin"/>
    <property type="match status" value="1"/>
</dbReference>
<evidence type="ECO:0000259" key="2">
    <source>
        <dbReference type="Pfam" id="PF00963"/>
    </source>
</evidence>
<dbReference type="Gene3D" id="2.60.40.680">
    <property type="match status" value="1"/>
</dbReference>
<dbReference type="Proteomes" id="UP000223913">
    <property type="component" value="Unassembled WGS sequence"/>
</dbReference>
<gene>
    <name evidence="3" type="ORF">CRP01_09140</name>
</gene>
<evidence type="ECO:0000313" key="3">
    <source>
        <dbReference type="EMBL" id="PHN06877.1"/>
    </source>
</evidence>
<dbReference type="InterPro" id="IPR008965">
    <property type="entry name" value="CBM2/CBM3_carb-bd_dom_sf"/>
</dbReference>
<dbReference type="NCBIfam" id="TIGR04183">
    <property type="entry name" value="Por_Secre_tail"/>
    <property type="match status" value="1"/>
</dbReference>
<sequence>MKRITVKQFMLCLALVVSFLNAKAQVVSCYLPSDIAVDAGSTFTVDVRVDSFIDVGGLGISVNWDPTILLFKEASNGGLELNELSGFNEVKAESEGKLGFGWVASSAVTGITLPDSTVLFSISFDVIGAPQDTTSLRFTDDPIFSEFYTLEPAILPATFSGAFVNVTGTSNTYYNSAPEIISLYPPVPNPFYENTLIKIDLQKAAQTSIKIIDQTGRLLYEDQQFLSAGLQNIPISKEIFNQSGTYYCLLNANEFRVMQKLVFIDR</sequence>
<dbReference type="OrthoDB" id="1492424at2"/>
<dbReference type="EMBL" id="PDUD01000014">
    <property type="protein sequence ID" value="PHN06877.1"/>
    <property type="molecule type" value="Genomic_DNA"/>
</dbReference>
<protein>
    <recommendedName>
        <fullName evidence="2">Cohesin domain-containing protein</fullName>
    </recommendedName>
</protein>
<evidence type="ECO:0000313" key="4">
    <source>
        <dbReference type="Proteomes" id="UP000223913"/>
    </source>
</evidence>
<dbReference type="InterPro" id="IPR026444">
    <property type="entry name" value="Secre_tail"/>
</dbReference>
<dbReference type="GO" id="GO:0000272">
    <property type="term" value="P:polysaccharide catabolic process"/>
    <property type="evidence" value="ECO:0007669"/>
    <property type="project" value="InterPro"/>
</dbReference>
<proteinExistence type="predicted"/>
<evidence type="ECO:0000256" key="1">
    <source>
        <dbReference type="SAM" id="SignalP"/>
    </source>
</evidence>
<name>A0A2D0NEI1_FLAN2</name>
<dbReference type="InterPro" id="IPR002102">
    <property type="entry name" value="Cohesin_dom"/>
</dbReference>
<dbReference type="RefSeq" id="WP_099149721.1">
    <property type="nucleotide sequence ID" value="NZ_PDUD01000014.1"/>
</dbReference>
<dbReference type="AlphaFoldDB" id="A0A2D0NEI1"/>
<accession>A0A2D0NEI1</accession>
<feature type="signal peptide" evidence="1">
    <location>
        <begin position="1"/>
        <end position="24"/>
    </location>
</feature>
<dbReference type="GO" id="GO:0030246">
    <property type="term" value="F:carbohydrate binding"/>
    <property type="evidence" value="ECO:0007669"/>
    <property type="project" value="InterPro"/>
</dbReference>
<comment type="caution">
    <text evidence="3">The sequence shown here is derived from an EMBL/GenBank/DDBJ whole genome shotgun (WGS) entry which is preliminary data.</text>
</comment>
<reference evidence="3 4" key="1">
    <citation type="submission" date="2017-10" db="EMBL/GenBank/DDBJ databases">
        <title>The draft genome sequence of Lewinella nigricans NBRC 102662.</title>
        <authorList>
            <person name="Wang K."/>
        </authorList>
    </citation>
    <scope>NUCLEOTIDE SEQUENCE [LARGE SCALE GENOMIC DNA]</scope>
    <source>
        <strain evidence="3 4">NBRC 102662</strain>
    </source>
</reference>
<dbReference type="SUPFAM" id="SSF49384">
    <property type="entry name" value="Carbohydrate-binding domain"/>
    <property type="match status" value="1"/>
</dbReference>
<keyword evidence="1" id="KW-0732">Signal</keyword>
<keyword evidence="4" id="KW-1185">Reference proteome</keyword>